<comment type="caution">
    <text evidence="2">The sequence shown here is derived from an EMBL/GenBank/DDBJ whole genome shotgun (WGS) entry which is preliminary data.</text>
</comment>
<accession>A0A2S6H2Q7</accession>
<dbReference type="OrthoDB" id="5571062at2"/>
<feature type="region of interest" description="Disordered" evidence="1">
    <location>
        <begin position="1"/>
        <end position="116"/>
    </location>
</feature>
<organism evidence="2 3">
    <name type="scientific">Methylobacter tundripaludum</name>
    <dbReference type="NCBI Taxonomy" id="173365"/>
    <lineage>
        <taxon>Bacteria</taxon>
        <taxon>Pseudomonadati</taxon>
        <taxon>Pseudomonadota</taxon>
        <taxon>Gammaproteobacteria</taxon>
        <taxon>Methylococcales</taxon>
        <taxon>Methylococcaceae</taxon>
        <taxon>Methylobacter</taxon>
    </lineage>
</organism>
<evidence type="ECO:0000256" key="1">
    <source>
        <dbReference type="SAM" id="MobiDB-lite"/>
    </source>
</evidence>
<name>A0A2S6H2Q7_9GAMM</name>
<reference evidence="2 3" key="1">
    <citation type="submission" date="2018-02" db="EMBL/GenBank/DDBJ databases">
        <title>Subsurface microbial communities from deep shales in Ohio and West Virginia, USA.</title>
        <authorList>
            <person name="Wrighton K."/>
        </authorList>
    </citation>
    <scope>NUCLEOTIDE SEQUENCE [LARGE SCALE GENOMIC DNA]</scope>
    <source>
        <strain evidence="2 3">OWC-G53F</strain>
    </source>
</reference>
<feature type="compositionally biased region" description="Polar residues" evidence="1">
    <location>
        <begin position="105"/>
        <end position="116"/>
    </location>
</feature>
<feature type="compositionally biased region" description="Low complexity" evidence="1">
    <location>
        <begin position="53"/>
        <end position="72"/>
    </location>
</feature>
<gene>
    <name evidence="2" type="ORF">B0F88_10694</name>
</gene>
<dbReference type="Proteomes" id="UP000238071">
    <property type="component" value="Unassembled WGS sequence"/>
</dbReference>
<sequence length="116" mass="12368">MDASKIQPRQETLVSPATAQRTKNVDNNEPAIETRPDNGQDDSLKVPKETINLSDTSLKLSSSSPVKSSDQSAPIENQDQAQQALSRLLADMQSNPSQAHGAHSNVFSGAVQSLLG</sequence>
<proteinExistence type="predicted"/>
<feature type="compositionally biased region" description="Polar residues" evidence="1">
    <location>
        <begin position="74"/>
        <end position="85"/>
    </location>
</feature>
<feature type="compositionally biased region" description="Polar residues" evidence="1">
    <location>
        <begin position="7"/>
        <end position="27"/>
    </location>
</feature>
<evidence type="ECO:0000313" key="3">
    <source>
        <dbReference type="Proteomes" id="UP000238071"/>
    </source>
</evidence>
<evidence type="ECO:0000313" key="2">
    <source>
        <dbReference type="EMBL" id="PPK71743.1"/>
    </source>
</evidence>
<keyword evidence="3" id="KW-1185">Reference proteome</keyword>
<feature type="compositionally biased region" description="Basic and acidic residues" evidence="1">
    <location>
        <begin position="32"/>
        <end position="48"/>
    </location>
</feature>
<protein>
    <submittedName>
        <fullName evidence="2">Uncharacterized protein</fullName>
    </submittedName>
</protein>
<dbReference type="AlphaFoldDB" id="A0A2S6H2Q7"/>
<dbReference type="EMBL" id="PTIY01000006">
    <property type="protein sequence ID" value="PPK71743.1"/>
    <property type="molecule type" value="Genomic_DNA"/>
</dbReference>